<feature type="compositionally biased region" description="Polar residues" evidence="2">
    <location>
        <begin position="524"/>
        <end position="539"/>
    </location>
</feature>
<dbReference type="InterPro" id="IPR053125">
    <property type="entry name" value="RNA-bd_mRNA_stabilization_reg"/>
</dbReference>
<comment type="caution">
    <text evidence="4">The sequence shown here is derived from an EMBL/GenBank/DDBJ whole genome shotgun (WGS) entry which is preliminary data.</text>
</comment>
<feature type="domain" description="C3H1-type" evidence="3">
    <location>
        <begin position="187"/>
        <end position="214"/>
    </location>
</feature>
<dbReference type="PANTHER" id="PTHR37035">
    <property type="entry name" value="C3H1-TYPE DOMAIN-CONTAINING PROTEIN-RELATED"/>
    <property type="match status" value="1"/>
</dbReference>
<feature type="region of interest" description="Disordered" evidence="2">
    <location>
        <begin position="515"/>
        <end position="545"/>
    </location>
</feature>
<feature type="region of interest" description="Disordered" evidence="2">
    <location>
        <begin position="113"/>
        <end position="137"/>
    </location>
</feature>
<dbReference type="Proteomes" id="UP001430356">
    <property type="component" value="Unassembled WGS sequence"/>
</dbReference>
<gene>
    <name evidence="4" type="ORF">NESM_000235300</name>
</gene>
<evidence type="ECO:0000259" key="3">
    <source>
        <dbReference type="PROSITE" id="PS50103"/>
    </source>
</evidence>
<keyword evidence="1" id="KW-0479">Metal-binding</keyword>
<feature type="region of interest" description="Disordered" evidence="2">
    <location>
        <begin position="621"/>
        <end position="663"/>
    </location>
</feature>
<evidence type="ECO:0000256" key="1">
    <source>
        <dbReference type="PROSITE-ProRule" id="PRU00723"/>
    </source>
</evidence>
<evidence type="ECO:0000313" key="4">
    <source>
        <dbReference type="EMBL" id="KAK7201701.1"/>
    </source>
</evidence>
<feature type="region of interest" description="Disordered" evidence="2">
    <location>
        <begin position="798"/>
        <end position="828"/>
    </location>
</feature>
<dbReference type="PANTHER" id="PTHR37035:SF7">
    <property type="entry name" value="C3H1-TYPE DOMAIN-CONTAINING PROTEIN"/>
    <property type="match status" value="1"/>
</dbReference>
<feature type="zinc finger region" description="C3H1-type" evidence="1">
    <location>
        <begin position="187"/>
        <end position="214"/>
    </location>
</feature>
<proteinExistence type="predicted"/>
<feature type="compositionally biased region" description="Gly residues" evidence="2">
    <location>
        <begin position="113"/>
        <end position="122"/>
    </location>
</feature>
<evidence type="ECO:0000256" key="2">
    <source>
        <dbReference type="SAM" id="MobiDB-lite"/>
    </source>
</evidence>
<evidence type="ECO:0000313" key="5">
    <source>
        <dbReference type="Proteomes" id="UP001430356"/>
    </source>
</evidence>
<sequence length="828" mass="88151">MYGAQEMMYSVFGTSANGGSNPHVYSAYPHTNPYNPGFGNGGGGGGGGSGGAGGGGMVYDYTGGAAAHGHGNGRNYGLHSDPSMGSTYEFNTGMPMHGANGAGFRGGYGSRGGGGVGAGGVSRRGRGGDGAGPRNQNGYDQQVATDYEVHDNQLKAPVVVTPATVVPNLGSARLFSKPPKAIVYGSRSVVRICDAFQESRCVAGDRCHDIHVRPEYLAETRMEMSSWLLDREREFRQTLETDPEKTFRIFVADLKEVVEVPIGSLVFSKGLYVDPTTRAKRARGVGNHAHVHAVMQVPTSCGLYSADPLQCKWERWCNQVHIDRRWMQSKKSEFDQWFNELQNRYFSLAPDDTFTVHDPQLKSSVVLPKFSIAGFSRGLFQGSMKKLASVCLLFQRGKCTAGSCCNQIHVCPQYLSLARELTAIEQSPDASTEEKQRIVAQMELLRGPLIDQQLKERQEAEQAAALEAASHSNVVSVENDENHHENHGGALEAKTGAEDDLCSSGALFEHVQVDEDAEPASHPVSANTSLTRRLNTSAPDINPFSARHVNSDGSYSFNPYGSVTSLPEGSSSYNRLPGARAGAPQIDGSSGGNGGVHFTPGSVQLLSTGSKGMRRLVAVVSPDSGNGMSEGPRNAEDMGASGTAGSQEKGPHFATAPQRGSGGYHRTVLLQRGIDASRYDGGMHGEQSSSLHPLDFDASLHFSPTPLLGFDASTTSMYRNGSIRDEDPAMHPHLRLAASNSSYLYPGSSTASQQYLLSTPMQRGMTGNTAAVAKARLAASATSSRLYMQRTATSLPDGPVPYAGMGGSATSIPAMRPTPTSDQASFTR</sequence>
<protein>
    <submittedName>
        <fullName evidence="4">Zinc finger protein family member</fullName>
    </submittedName>
</protein>
<keyword evidence="1" id="KW-0863">Zinc-finger</keyword>
<feature type="compositionally biased region" description="Polar residues" evidence="2">
    <location>
        <begin position="818"/>
        <end position="828"/>
    </location>
</feature>
<name>A0AAW0F971_9TRYP</name>
<organism evidence="4 5">
    <name type="scientific">Novymonas esmeraldas</name>
    <dbReference type="NCBI Taxonomy" id="1808958"/>
    <lineage>
        <taxon>Eukaryota</taxon>
        <taxon>Discoba</taxon>
        <taxon>Euglenozoa</taxon>
        <taxon>Kinetoplastea</taxon>
        <taxon>Metakinetoplastina</taxon>
        <taxon>Trypanosomatida</taxon>
        <taxon>Trypanosomatidae</taxon>
        <taxon>Novymonas</taxon>
    </lineage>
</organism>
<feature type="domain" description="C3H1-type" evidence="3">
    <location>
        <begin position="385"/>
        <end position="412"/>
    </location>
</feature>
<keyword evidence="5" id="KW-1185">Reference proteome</keyword>
<dbReference type="GO" id="GO:0008270">
    <property type="term" value="F:zinc ion binding"/>
    <property type="evidence" value="ECO:0007669"/>
    <property type="project" value="UniProtKB-KW"/>
</dbReference>
<dbReference type="PROSITE" id="PS50103">
    <property type="entry name" value="ZF_C3H1"/>
    <property type="match status" value="2"/>
</dbReference>
<dbReference type="InterPro" id="IPR000571">
    <property type="entry name" value="Znf_CCCH"/>
</dbReference>
<feature type="zinc finger region" description="C3H1-type" evidence="1">
    <location>
        <begin position="385"/>
        <end position="412"/>
    </location>
</feature>
<keyword evidence="1" id="KW-0862">Zinc</keyword>
<dbReference type="EMBL" id="JAECZO010000019">
    <property type="protein sequence ID" value="KAK7201701.1"/>
    <property type="molecule type" value="Genomic_DNA"/>
</dbReference>
<reference evidence="4 5" key="1">
    <citation type="journal article" date="2021" name="MBio">
        <title>A New Model Trypanosomatid, Novymonas esmeraldas: Genomic Perception of Its 'Candidatus Pandoraea novymonadis' Endosymbiont.</title>
        <authorList>
            <person name="Zakharova A."/>
            <person name="Saura A."/>
            <person name="Butenko A."/>
            <person name="Podesvova L."/>
            <person name="Warmusova S."/>
            <person name="Kostygov A.Y."/>
            <person name="Nenarokova A."/>
            <person name="Lukes J."/>
            <person name="Opperdoes F.R."/>
            <person name="Yurchenko V."/>
        </authorList>
    </citation>
    <scope>NUCLEOTIDE SEQUENCE [LARGE SCALE GENOMIC DNA]</scope>
    <source>
        <strain evidence="4 5">E262AT.01</strain>
    </source>
</reference>
<accession>A0AAW0F971</accession>
<dbReference type="AlphaFoldDB" id="A0AAW0F971"/>